<name>U6JFY2_ECHGR</name>
<dbReference type="Pfam" id="PF00014">
    <property type="entry name" value="Kunitz_BPTI"/>
    <property type="match status" value="1"/>
</dbReference>
<dbReference type="OMA" id="CRFRISV"/>
<organism evidence="5 6">
    <name type="scientific">Echinococcus granulosus</name>
    <name type="common">Hydatid tapeworm</name>
    <dbReference type="NCBI Taxonomy" id="6210"/>
    <lineage>
        <taxon>Eukaryota</taxon>
        <taxon>Metazoa</taxon>
        <taxon>Spiralia</taxon>
        <taxon>Lophotrochozoa</taxon>
        <taxon>Platyhelminthes</taxon>
        <taxon>Cestoda</taxon>
        <taxon>Eucestoda</taxon>
        <taxon>Cyclophyllidea</taxon>
        <taxon>Taeniidae</taxon>
        <taxon>Echinococcus</taxon>
        <taxon>Echinococcus granulosus group</taxon>
    </lineage>
</organism>
<dbReference type="WBParaSite" id="EgrG_001136600">
    <property type="protein sequence ID" value="EgrG_001136600"/>
    <property type="gene ID" value="EgrG_001136600"/>
</dbReference>
<keyword evidence="2" id="KW-0732">Signal</keyword>
<keyword evidence="5" id="KW-0176">Collagen</keyword>
<reference evidence="4" key="3">
    <citation type="submission" date="2014-06" db="EMBL/GenBank/DDBJ databases">
        <authorList>
            <person name="Aslett M."/>
        </authorList>
    </citation>
    <scope>NUCLEOTIDE SEQUENCE</scope>
</reference>
<evidence type="ECO:0000313" key="5">
    <source>
        <dbReference type="EMBL" id="EUB56406.1"/>
    </source>
</evidence>
<protein>
    <submittedName>
        <fullName evidence="5">Collagen alpha-3(VI) chain</fullName>
    </submittedName>
    <submittedName>
        <fullName evidence="4">Protein vertebrate collagen</fullName>
    </submittedName>
</protein>
<evidence type="ECO:0000313" key="7">
    <source>
        <dbReference type="Proteomes" id="UP000492820"/>
    </source>
</evidence>
<keyword evidence="6" id="KW-1185">Reference proteome</keyword>
<dbReference type="PRINTS" id="PR00759">
    <property type="entry name" value="BASICPTASE"/>
</dbReference>
<evidence type="ECO:0000259" key="3">
    <source>
        <dbReference type="PROSITE" id="PS50279"/>
    </source>
</evidence>
<dbReference type="RefSeq" id="XP_024347602.1">
    <property type="nucleotide sequence ID" value="XM_024497969.1"/>
</dbReference>
<accession>U6JFY2</accession>
<gene>
    <name evidence="5 8" type="ORF">EGR_08720</name>
    <name evidence="4" type="ORF">EgrG_001136600</name>
</gene>
<dbReference type="InterPro" id="IPR036880">
    <property type="entry name" value="Kunitz_BPTI_sf"/>
</dbReference>
<dbReference type="GeneID" id="36344435"/>
<dbReference type="PANTHER" id="PTHR10083:SF374">
    <property type="entry name" value="BPTI_KUNITZ INHIBITOR DOMAIN-CONTAINING PROTEIN"/>
    <property type="match status" value="1"/>
</dbReference>
<dbReference type="PROSITE" id="PS00280">
    <property type="entry name" value="BPTI_KUNITZ_1"/>
    <property type="match status" value="1"/>
</dbReference>
<dbReference type="InterPro" id="IPR020901">
    <property type="entry name" value="Prtase_inh_Kunz-CS"/>
</dbReference>
<dbReference type="SMART" id="SM00131">
    <property type="entry name" value="KU"/>
    <property type="match status" value="1"/>
</dbReference>
<sequence length="84" mass="9335">MTKLALLALMLFCVASLSQGKEDICSLPIRVGICRFRISVWGFDPNKGQCVNFLYSGCMGNANRFVDRRACERACLKSSSSNKH</sequence>
<evidence type="ECO:0000313" key="6">
    <source>
        <dbReference type="Proteomes" id="UP000019149"/>
    </source>
</evidence>
<dbReference type="AlphaFoldDB" id="U6JFY2"/>
<evidence type="ECO:0000313" key="8">
    <source>
        <dbReference type="WBParaSite" id="EgrG_001136600"/>
    </source>
</evidence>
<reference evidence="4 7" key="2">
    <citation type="journal article" date="2013" name="Nature">
        <title>The genomes of four tapeworm species reveal adaptations to parasitism.</title>
        <authorList>
            <person name="Tsai I.J."/>
            <person name="Zarowiecki M."/>
            <person name="Holroyd N."/>
            <person name="Garciarrubio A."/>
            <person name="Sanchez-Flores A."/>
            <person name="Brooks K.L."/>
            <person name="Tracey A."/>
            <person name="Bobes R.J."/>
            <person name="Fragoso G."/>
            <person name="Sciutto E."/>
            <person name="Aslett M."/>
            <person name="Beasley H."/>
            <person name="Bennett H.M."/>
            <person name="Cai J."/>
            <person name="Camicia F."/>
            <person name="Clark R."/>
            <person name="Cucher M."/>
            <person name="De Silva N."/>
            <person name="Day T.A."/>
            <person name="Deplazes P."/>
            <person name="Estrada K."/>
            <person name="Fernandez C."/>
            <person name="Holland P.W."/>
            <person name="Hou J."/>
            <person name="Hu S."/>
            <person name="Huckvale T."/>
            <person name="Hung S.S."/>
            <person name="Kamenetzky L."/>
            <person name="Keane J.A."/>
            <person name="Kiss F."/>
            <person name="Koziol U."/>
            <person name="Lambert O."/>
            <person name="Liu K."/>
            <person name="Luo X."/>
            <person name="Luo Y."/>
            <person name="Macchiaroli N."/>
            <person name="Nichol S."/>
            <person name="Paps J."/>
            <person name="Parkinson J."/>
            <person name="Pouchkina-Stantcheva N."/>
            <person name="Riddiford N."/>
            <person name="Rosenzvit M."/>
            <person name="Salinas G."/>
            <person name="Wasmuth J.D."/>
            <person name="Zamanian M."/>
            <person name="Zheng Y."/>
            <person name="Cai X."/>
            <person name="Soberon X."/>
            <person name="Olson P.D."/>
            <person name="Laclette J.P."/>
            <person name="Brehm K."/>
            <person name="Berriman M."/>
            <person name="Garciarrubio A."/>
            <person name="Bobes R.J."/>
            <person name="Fragoso G."/>
            <person name="Sanchez-Flores A."/>
            <person name="Estrada K."/>
            <person name="Cevallos M.A."/>
            <person name="Morett E."/>
            <person name="Gonzalez V."/>
            <person name="Portillo T."/>
            <person name="Ochoa-Leyva A."/>
            <person name="Jose M.V."/>
            <person name="Sciutto E."/>
            <person name="Landa A."/>
            <person name="Jimenez L."/>
            <person name="Valdes V."/>
            <person name="Carrero J.C."/>
            <person name="Larralde C."/>
            <person name="Morales-Montor J."/>
            <person name="Limon-Lason J."/>
            <person name="Soberon X."/>
            <person name="Laclette J.P."/>
        </authorList>
    </citation>
    <scope>NUCLEOTIDE SEQUENCE [LARGE SCALE GENOMIC DNA]</scope>
</reference>
<dbReference type="KEGG" id="egl:EGR_08720"/>
<dbReference type="EMBL" id="APAU02000117">
    <property type="protein sequence ID" value="EUB56406.1"/>
    <property type="molecule type" value="Genomic_DNA"/>
</dbReference>
<dbReference type="GO" id="GO:0004867">
    <property type="term" value="F:serine-type endopeptidase inhibitor activity"/>
    <property type="evidence" value="ECO:0007669"/>
    <property type="project" value="InterPro"/>
</dbReference>
<feature type="chain" id="PRO_5008431676" evidence="2">
    <location>
        <begin position="21"/>
        <end position="84"/>
    </location>
</feature>
<dbReference type="InterPro" id="IPR002223">
    <property type="entry name" value="Kunitz_BPTI"/>
</dbReference>
<proteinExistence type="predicted"/>
<evidence type="ECO:0000256" key="1">
    <source>
        <dbReference type="ARBA" id="ARBA00023157"/>
    </source>
</evidence>
<dbReference type="PANTHER" id="PTHR10083">
    <property type="entry name" value="KUNITZ-TYPE PROTEASE INHIBITOR-RELATED"/>
    <property type="match status" value="1"/>
</dbReference>
<dbReference type="GO" id="GO:0005581">
    <property type="term" value="C:collagen trimer"/>
    <property type="evidence" value="ECO:0007669"/>
    <property type="project" value="UniProtKB-KW"/>
</dbReference>
<dbReference type="STRING" id="6210.U6JFY2"/>
<dbReference type="CDD" id="cd00109">
    <property type="entry name" value="Kunitz-type"/>
    <property type="match status" value="1"/>
</dbReference>
<dbReference type="SUPFAM" id="SSF57362">
    <property type="entry name" value="BPTI-like"/>
    <property type="match status" value="1"/>
</dbReference>
<feature type="domain" description="BPTI/Kunitz inhibitor" evidence="3">
    <location>
        <begin position="25"/>
        <end position="75"/>
    </location>
</feature>
<dbReference type="GO" id="GO:0005615">
    <property type="term" value="C:extracellular space"/>
    <property type="evidence" value="ECO:0007669"/>
    <property type="project" value="TreeGrafter"/>
</dbReference>
<dbReference type="CTD" id="36344435"/>
<dbReference type="Proteomes" id="UP000019149">
    <property type="component" value="Unassembled WGS sequence"/>
</dbReference>
<dbReference type="SMR" id="U6JFY2"/>
<dbReference type="InterPro" id="IPR050098">
    <property type="entry name" value="TFPI/VKTCI-like"/>
</dbReference>
<feature type="signal peptide" evidence="2">
    <location>
        <begin position="1"/>
        <end position="20"/>
    </location>
</feature>
<dbReference type="EMBL" id="LK028581">
    <property type="protein sequence ID" value="CDS20672.1"/>
    <property type="molecule type" value="Genomic_DNA"/>
</dbReference>
<dbReference type="Gene3D" id="4.10.410.10">
    <property type="entry name" value="Pancreatic trypsin inhibitor Kunitz domain"/>
    <property type="match status" value="1"/>
</dbReference>
<dbReference type="Proteomes" id="UP000492820">
    <property type="component" value="Unassembled WGS sequence"/>
</dbReference>
<dbReference type="OrthoDB" id="4473401at2759"/>
<evidence type="ECO:0000256" key="2">
    <source>
        <dbReference type="SAM" id="SignalP"/>
    </source>
</evidence>
<dbReference type="PROSITE" id="PS50279">
    <property type="entry name" value="BPTI_KUNITZ_2"/>
    <property type="match status" value="1"/>
</dbReference>
<reference evidence="5 6" key="1">
    <citation type="journal article" date="2013" name="Nat. Genet.">
        <title>The genome of the hydatid tapeworm Echinococcus granulosus.</title>
        <authorList>
            <person name="Zheng H."/>
            <person name="Zhang W."/>
            <person name="Zhang L."/>
            <person name="Zhang Z."/>
            <person name="Li J."/>
            <person name="Lu G."/>
            <person name="Zhu Y."/>
            <person name="Wang Y."/>
            <person name="Huang Y."/>
            <person name="Liu J."/>
            <person name="Kang H."/>
            <person name="Chen J."/>
            <person name="Wang L."/>
            <person name="Chen A."/>
            <person name="Yu S."/>
            <person name="Gao Z."/>
            <person name="Jin L."/>
            <person name="Gu W."/>
            <person name="Wang Z."/>
            <person name="Zhao L."/>
            <person name="Shi B."/>
            <person name="Wen H."/>
            <person name="Lin R."/>
            <person name="Jones M.K."/>
            <person name="Brejova B."/>
            <person name="Vinar T."/>
            <person name="Zhao G."/>
            <person name="McManus D.P."/>
            <person name="Chen Z."/>
            <person name="Zhou Y."/>
            <person name="Wang S."/>
        </authorList>
    </citation>
    <scope>NUCLEOTIDE SEQUENCE [LARGE SCALE GENOMIC DNA]</scope>
</reference>
<evidence type="ECO:0000313" key="4">
    <source>
        <dbReference type="EMBL" id="CDS20672.1"/>
    </source>
</evidence>
<keyword evidence="1" id="KW-1015">Disulfide bond</keyword>
<reference evidence="8" key="4">
    <citation type="submission" date="2020-10" db="UniProtKB">
        <authorList>
            <consortium name="WormBaseParasite"/>
        </authorList>
    </citation>
    <scope>IDENTIFICATION</scope>
</reference>